<dbReference type="InterPro" id="IPR029787">
    <property type="entry name" value="Nucleotide_cyclase"/>
</dbReference>
<protein>
    <submittedName>
        <fullName evidence="7">Sensor domain-containing diguanylate cyclase</fullName>
    </submittedName>
</protein>
<keyword evidence="3" id="KW-0812">Transmembrane</keyword>
<dbReference type="CDD" id="cd01949">
    <property type="entry name" value="GGDEF"/>
    <property type="match status" value="1"/>
</dbReference>
<evidence type="ECO:0000313" key="7">
    <source>
        <dbReference type="EMBL" id="WOV85834.1"/>
    </source>
</evidence>
<keyword evidence="8" id="KW-1185">Reference proteome</keyword>
<dbReference type="InterPro" id="IPR029151">
    <property type="entry name" value="Sensor-like_sf"/>
</dbReference>
<evidence type="ECO:0000256" key="2">
    <source>
        <dbReference type="ARBA" id="ARBA00022475"/>
    </source>
</evidence>
<reference evidence="7 8" key="1">
    <citation type="submission" date="2023-01" db="EMBL/GenBank/DDBJ databases">
        <title>Sporosarcina sp. nov., isolated from Korean tranditional fermented seafood 'Jeotgal'.</title>
        <authorList>
            <person name="Yang A.-I."/>
        </authorList>
    </citation>
    <scope>NUCLEOTIDE SEQUENCE [LARGE SCALE GENOMIC DNA]</scope>
    <source>
        <strain evidence="7 8">B2O-1</strain>
    </source>
</reference>
<dbReference type="InterPro" id="IPR000160">
    <property type="entry name" value="GGDEF_dom"/>
</dbReference>
<name>A0ABZ0L3I3_9BACL</name>
<dbReference type="InterPro" id="IPR043128">
    <property type="entry name" value="Rev_trsase/Diguanyl_cyclase"/>
</dbReference>
<dbReference type="PANTHER" id="PTHR45138">
    <property type="entry name" value="REGULATORY COMPONENTS OF SENSORY TRANSDUCTION SYSTEM"/>
    <property type="match status" value="1"/>
</dbReference>
<evidence type="ECO:0000256" key="4">
    <source>
        <dbReference type="ARBA" id="ARBA00022989"/>
    </source>
</evidence>
<dbReference type="SUPFAM" id="SSF55073">
    <property type="entry name" value="Nucleotide cyclase"/>
    <property type="match status" value="1"/>
</dbReference>
<evidence type="ECO:0000259" key="6">
    <source>
        <dbReference type="PROSITE" id="PS50887"/>
    </source>
</evidence>
<sequence>MKISLKHLLLAIAWLSITLTLASSLYAGYRADQQTLEKTTLETNFAYAQKLAKTTEDFLLRTEKTLAYSANELSLSLSSADAAKLNHEAERLVVQADSLSSVIIADSRGIVRGTSSGIRELIGKPLTDDVGIETLTAGKPSISKPYQSQTGRLVVFISTPILDASNHVMGLIGGSIYLKEENILNDLLGQHFYEDGSYVYVVDEEGMLLYHLDRGRVGEYVTKNRVIAELRKGNSGSMRLLNSKNQDMLAGYASVPLTKWGVVSQRPTAIALASSKVMLKEMILKSLPFILLSALIILYFASKIAQPLEKLASYATHQLEREGHSTLESGAWYHEAIQLDLALTDSFSRFQDKVNHFIQESSTDSLTGLLNRRALNEQARVLVEQKVPFSLVILDIDRFKRVNDTYGHNMGDEVLKYLAGKLKHYTKDKGMCYRFGGEEFVILLPEIEFPEATELTNTIRINVFSEVSPIGEPITFSAGVANIPEHAEHFLRLLELADECLYYAKETGRNRVVNANDRNHHM</sequence>
<dbReference type="NCBIfam" id="TIGR00254">
    <property type="entry name" value="GGDEF"/>
    <property type="match status" value="1"/>
</dbReference>
<dbReference type="Gene3D" id="3.30.70.270">
    <property type="match status" value="1"/>
</dbReference>
<dbReference type="Gene3D" id="3.30.450.20">
    <property type="entry name" value="PAS domain"/>
    <property type="match status" value="1"/>
</dbReference>
<dbReference type="CDD" id="cd12912">
    <property type="entry name" value="PDC2_MCP_like"/>
    <property type="match status" value="1"/>
</dbReference>
<gene>
    <name evidence="7" type="ORF">PGH26_07845</name>
</gene>
<keyword evidence="5" id="KW-0472">Membrane</keyword>
<keyword evidence="4" id="KW-1133">Transmembrane helix</keyword>
<accession>A0ABZ0L3I3</accession>
<dbReference type="CDD" id="cd18773">
    <property type="entry name" value="PDC1_HK_sensor"/>
    <property type="match status" value="1"/>
</dbReference>
<dbReference type="Pfam" id="PF00990">
    <property type="entry name" value="GGDEF"/>
    <property type="match status" value="1"/>
</dbReference>
<dbReference type="PANTHER" id="PTHR45138:SF9">
    <property type="entry name" value="DIGUANYLATE CYCLASE DGCM-RELATED"/>
    <property type="match status" value="1"/>
</dbReference>
<evidence type="ECO:0000256" key="3">
    <source>
        <dbReference type="ARBA" id="ARBA00022692"/>
    </source>
</evidence>
<evidence type="ECO:0000256" key="5">
    <source>
        <dbReference type="ARBA" id="ARBA00023136"/>
    </source>
</evidence>
<dbReference type="InterPro" id="IPR050469">
    <property type="entry name" value="Diguanylate_Cyclase"/>
</dbReference>
<proteinExistence type="predicted"/>
<organism evidence="7 8">
    <name type="scientific">Sporosarcina jeotgali</name>
    <dbReference type="NCBI Taxonomy" id="3020056"/>
    <lineage>
        <taxon>Bacteria</taxon>
        <taxon>Bacillati</taxon>
        <taxon>Bacillota</taxon>
        <taxon>Bacilli</taxon>
        <taxon>Bacillales</taxon>
        <taxon>Caryophanaceae</taxon>
        <taxon>Sporosarcina</taxon>
    </lineage>
</organism>
<evidence type="ECO:0000256" key="1">
    <source>
        <dbReference type="ARBA" id="ARBA00004651"/>
    </source>
</evidence>
<feature type="domain" description="GGDEF" evidence="6">
    <location>
        <begin position="387"/>
        <end position="517"/>
    </location>
</feature>
<keyword evidence="2" id="KW-1003">Cell membrane</keyword>
<comment type="subcellular location">
    <subcellularLocation>
        <location evidence="1">Cell membrane</location>
        <topology evidence="1">Multi-pass membrane protein</topology>
    </subcellularLocation>
</comment>
<dbReference type="InterPro" id="IPR033479">
    <property type="entry name" value="dCache_1"/>
</dbReference>
<dbReference type="Pfam" id="PF02743">
    <property type="entry name" value="dCache_1"/>
    <property type="match status" value="1"/>
</dbReference>
<evidence type="ECO:0000313" key="8">
    <source>
        <dbReference type="Proteomes" id="UP001303532"/>
    </source>
</evidence>
<dbReference type="EMBL" id="CP116341">
    <property type="protein sequence ID" value="WOV85834.1"/>
    <property type="molecule type" value="Genomic_DNA"/>
</dbReference>
<dbReference type="Proteomes" id="UP001303532">
    <property type="component" value="Chromosome"/>
</dbReference>
<dbReference type="SMART" id="SM00267">
    <property type="entry name" value="GGDEF"/>
    <property type="match status" value="1"/>
</dbReference>
<dbReference type="SUPFAM" id="SSF103190">
    <property type="entry name" value="Sensory domain-like"/>
    <property type="match status" value="2"/>
</dbReference>
<dbReference type="RefSeq" id="WP_323693429.1">
    <property type="nucleotide sequence ID" value="NZ_CP116341.1"/>
</dbReference>
<dbReference type="PROSITE" id="PS50887">
    <property type="entry name" value="GGDEF"/>
    <property type="match status" value="1"/>
</dbReference>